<feature type="domain" description="Superoxide dismutase copper/zinc binding" evidence="4">
    <location>
        <begin position="96"/>
        <end position="218"/>
    </location>
</feature>
<keyword evidence="3" id="KW-0732">Signal</keyword>
<sequence>MASSSTRRMSWRALAPIVAIAAVGLSACSNSEEPSDTPGTTPPVWTGSPAPEGADEAHGGGAVAEEATTGAQPGEQGAGAGEELEAVLRTPTGGAAGTVTFTESGGAVEVTVELEGMPAGYRGVHVHEVGKCETNSTAPTGGAPGNYLSAGGHLQAGGNTSVPESGDLGAVVVREDGTGSLTVTTEEFTLDELQGGDGTSVVVHEETAAGERLACGVVS</sequence>
<gene>
    <name evidence="5" type="ORF">Z051_05130</name>
</gene>
<name>A0A0M9WPZ3_RHORH</name>
<feature type="signal peptide" evidence="3">
    <location>
        <begin position="1"/>
        <end position="21"/>
    </location>
</feature>
<proteinExistence type="inferred from homology"/>
<dbReference type="PANTHER" id="PTHR10003">
    <property type="entry name" value="SUPEROXIDE DISMUTASE CU-ZN -RELATED"/>
    <property type="match status" value="1"/>
</dbReference>
<feature type="compositionally biased region" description="Low complexity" evidence="2">
    <location>
        <begin position="63"/>
        <end position="75"/>
    </location>
</feature>
<feature type="region of interest" description="Disordered" evidence="2">
    <location>
        <begin position="29"/>
        <end position="79"/>
    </location>
</feature>
<evidence type="ECO:0000256" key="1">
    <source>
        <dbReference type="ARBA" id="ARBA00010457"/>
    </source>
</evidence>
<protein>
    <submittedName>
        <fullName evidence="5">Superoxide dismutase</fullName>
    </submittedName>
</protein>
<evidence type="ECO:0000313" key="6">
    <source>
        <dbReference type="Proteomes" id="UP000037712"/>
    </source>
</evidence>
<dbReference type="Gene3D" id="2.60.40.200">
    <property type="entry name" value="Superoxide dismutase, copper/zinc binding domain"/>
    <property type="match status" value="1"/>
</dbReference>
<reference evidence="6" key="2">
    <citation type="submission" date="2015-01" db="EMBL/GenBank/DDBJ databases">
        <title>Draft genome sequence of potential hydrocarbon metabolising strain of Rhodococcus rhodochrous.</title>
        <authorList>
            <person name="Aggarwal R.K."/>
            <person name="Dawar C."/>
        </authorList>
    </citation>
    <scope>NUCLEOTIDE SEQUENCE [LARGE SCALE GENOMIC DNA]</scope>
    <source>
        <strain evidence="6">KG-21</strain>
    </source>
</reference>
<dbReference type="GO" id="GO:0005507">
    <property type="term" value="F:copper ion binding"/>
    <property type="evidence" value="ECO:0007669"/>
    <property type="project" value="InterPro"/>
</dbReference>
<reference evidence="5 6" key="1">
    <citation type="journal article" date="2015" name="Genome Announc.">
        <title>Draft Genome Sequence of Rhodococcus rhodochrous Strain KG-21, a Soil Isolate from Oil Fields of Krishna-Godavari Basin, India.</title>
        <authorList>
            <person name="Dawar C."/>
            <person name="Aggarwal R.K."/>
        </authorList>
    </citation>
    <scope>NUCLEOTIDE SEQUENCE [LARGE SCALE GENOMIC DNA]</scope>
    <source>
        <strain evidence="5 6">KG-21</strain>
    </source>
</reference>
<feature type="chain" id="PRO_5005839866" evidence="3">
    <location>
        <begin position="22"/>
        <end position="219"/>
    </location>
</feature>
<dbReference type="GO" id="GO:0006801">
    <property type="term" value="P:superoxide metabolic process"/>
    <property type="evidence" value="ECO:0007669"/>
    <property type="project" value="InterPro"/>
</dbReference>
<evidence type="ECO:0000256" key="3">
    <source>
        <dbReference type="SAM" id="SignalP"/>
    </source>
</evidence>
<comment type="similarity">
    <text evidence="1">Belongs to the Cu-Zn superoxide dismutase family.</text>
</comment>
<dbReference type="InterPro" id="IPR001424">
    <property type="entry name" value="SOD_Cu_Zn_dom"/>
</dbReference>
<dbReference type="SUPFAM" id="SSF49329">
    <property type="entry name" value="Cu,Zn superoxide dismutase-like"/>
    <property type="match status" value="1"/>
</dbReference>
<comment type="caution">
    <text evidence="5">The sequence shown here is derived from an EMBL/GenBank/DDBJ whole genome shotgun (WGS) entry which is preliminary data.</text>
</comment>
<dbReference type="PATRIC" id="fig|1441923.3.peg.1144"/>
<evidence type="ECO:0000256" key="2">
    <source>
        <dbReference type="SAM" id="MobiDB-lite"/>
    </source>
</evidence>
<evidence type="ECO:0000259" key="4">
    <source>
        <dbReference type="Pfam" id="PF00080"/>
    </source>
</evidence>
<dbReference type="InterPro" id="IPR024134">
    <property type="entry name" value="SOD_Cu/Zn_/chaperone"/>
</dbReference>
<dbReference type="InterPro" id="IPR036423">
    <property type="entry name" value="SOD-like_Cu/Zn_dom_sf"/>
</dbReference>
<dbReference type="Pfam" id="PF00080">
    <property type="entry name" value="Sod_Cu"/>
    <property type="match status" value="1"/>
</dbReference>
<dbReference type="EMBL" id="AZYO01000007">
    <property type="protein sequence ID" value="KOS57233.1"/>
    <property type="molecule type" value="Genomic_DNA"/>
</dbReference>
<dbReference type="Proteomes" id="UP000037712">
    <property type="component" value="Unassembled WGS sequence"/>
</dbReference>
<organism evidence="5 6">
    <name type="scientific">Rhodococcus rhodochrous KG-21</name>
    <dbReference type="NCBI Taxonomy" id="1441923"/>
    <lineage>
        <taxon>Bacteria</taxon>
        <taxon>Bacillati</taxon>
        <taxon>Actinomycetota</taxon>
        <taxon>Actinomycetes</taxon>
        <taxon>Mycobacteriales</taxon>
        <taxon>Nocardiaceae</taxon>
        <taxon>Rhodococcus</taxon>
    </lineage>
</organism>
<accession>A0A0M9WPZ3</accession>
<dbReference type="RefSeq" id="WP_054371694.1">
    <property type="nucleotide sequence ID" value="NZ_AZYO01000007.1"/>
</dbReference>
<evidence type="ECO:0000313" key="5">
    <source>
        <dbReference type="EMBL" id="KOS57233.1"/>
    </source>
</evidence>
<dbReference type="AlphaFoldDB" id="A0A0M9WPZ3"/>
<dbReference type="PROSITE" id="PS51257">
    <property type="entry name" value="PROKAR_LIPOPROTEIN"/>
    <property type="match status" value="1"/>
</dbReference>